<evidence type="ECO:0000313" key="3">
    <source>
        <dbReference type="Proteomes" id="UP001597478"/>
    </source>
</evidence>
<keyword evidence="1" id="KW-0472">Membrane</keyword>
<feature type="transmembrane region" description="Helical" evidence="1">
    <location>
        <begin position="53"/>
        <end position="75"/>
    </location>
</feature>
<accession>A0ABW5W749</accession>
<keyword evidence="1" id="KW-0812">Transmembrane</keyword>
<evidence type="ECO:0000313" key="2">
    <source>
        <dbReference type="EMBL" id="MFD2798428.1"/>
    </source>
</evidence>
<gene>
    <name evidence="2" type="ORF">ACFS2C_03370</name>
</gene>
<dbReference type="RefSeq" id="WP_377384103.1">
    <property type="nucleotide sequence ID" value="NZ_JBHSAN010000001.1"/>
</dbReference>
<organism evidence="2 3">
    <name type="scientific">Prauserella oleivorans</name>
    <dbReference type="NCBI Taxonomy" id="1478153"/>
    <lineage>
        <taxon>Bacteria</taxon>
        <taxon>Bacillati</taxon>
        <taxon>Actinomycetota</taxon>
        <taxon>Actinomycetes</taxon>
        <taxon>Pseudonocardiales</taxon>
        <taxon>Pseudonocardiaceae</taxon>
        <taxon>Prauserella</taxon>
    </lineage>
</organism>
<keyword evidence="3" id="KW-1185">Reference proteome</keyword>
<reference evidence="3" key="1">
    <citation type="journal article" date="2019" name="Int. J. Syst. Evol. Microbiol.">
        <title>The Global Catalogue of Microorganisms (GCM) 10K type strain sequencing project: providing services to taxonomists for standard genome sequencing and annotation.</title>
        <authorList>
            <consortium name="The Broad Institute Genomics Platform"/>
            <consortium name="The Broad Institute Genome Sequencing Center for Infectious Disease"/>
            <person name="Wu L."/>
            <person name="Ma J."/>
        </authorList>
    </citation>
    <scope>NUCLEOTIDE SEQUENCE [LARGE SCALE GENOMIC DNA]</scope>
    <source>
        <strain evidence="3">IBRC-M 10906</strain>
    </source>
</reference>
<comment type="caution">
    <text evidence="2">The sequence shown here is derived from an EMBL/GenBank/DDBJ whole genome shotgun (WGS) entry which is preliminary data.</text>
</comment>
<keyword evidence="1" id="KW-1133">Transmembrane helix</keyword>
<name>A0ABW5W749_9PSEU</name>
<dbReference type="EMBL" id="JBHUOF010000003">
    <property type="protein sequence ID" value="MFD2798428.1"/>
    <property type="molecule type" value="Genomic_DNA"/>
</dbReference>
<dbReference type="Proteomes" id="UP001597478">
    <property type="component" value="Unassembled WGS sequence"/>
</dbReference>
<evidence type="ECO:0008006" key="4">
    <source>
        <dbReference type="Google" id="ProtNLM"/>
    </source>
</evidence>
<protein>
    <recommendedName>
        <fullName evidence="4">DUF485 domain-containing protein</fullName>
    </recommendedName>
</protein>
<evidence type="ECO:0000256" key="1">
    <source>
        <dbReference type="SAM" id="Phobius"/>
    </source>
</evidence>
<sequence length="115" mass="12894">MSNHRRVAVTSPQTRLAHARRRYRGPWRPTTLDPAEAPRAVGLYRVQRRRAMVALALLFALVVGLPLVLAVWPALDDVRVAGVPVSWLAPVVVPFPAMVTLAFWHLRRAEKAEDT</sequence>
<proteinExistence type="predicted"/>
<feature type="transmembrane region" description="Helical" evidence="1">
    <location>
        <begin position="87"/>
        <end position="106"/>
    </location>
</feature>